<dbReference type="Proteomes" id="UP000488956">
    <property type="component" value="Unassembled WGS sequence"/>
</dbReference>
<protein>
    <submittedName>
        <fullName evidence="2">Uncharacterized protein</fullName>
    </submittedName>
</protein>
<reference evidence="2 3" key="1">
    <citation type="submission" date="2018-08" db="EMBL/GenBank/DDBJ databases">
        <title>Genomic investigation of the strawberry pathogen Phytophthora fragariae indicates pathogenicity is determined by transcriptional variation in three key races.</title>
        <authorList>
            <person name="Adams T.M."/>
            <person name="Armitage A.D."/>
            <person name="Sobczyk M.K."/>
            <person name="Bates H.J."/>
            <person name="Dunwell J.M."/>
            <person name="Nellist C.F."/>
            <person name="Harrison R.J."/>
        </authorList>
    </citation>
    <scope>NUCLEOTIDE SEQUENCE [LARGE SCALE GENOMIC DNA]</scope>
    <source>
        <strain evidence="2 3">A4</strain>
        <strain evidence="1 4">ONT-3</strain>
    </source>
</reference>
<comment type="caution">
    <text evidence="2">The sequence shown here is derived from an EMBL/GenBank/DDBJ whole genome shotgun (WGS) entry which is preliminary data.</text>
</comment>
<accession>A0A6A4ATU1</accession>
<organism evidence="2 3">
    <name type="scientific">Phytophthora fragariae</name>
    <dbReference type="NCBI Taxonomy" id="53985"/>
    <lineage>
        <taxon>Eukaryota</taxon>
        <taxon>Sar</taxon>
        <taxon>Stramenopiles</taxon>
        <taxon>Oomycota</taxon>
        <taxon>Peronosporomycetes</taxon>
        <taxon>Peronosporales</taxon>
        <taxon>Peronosporaceae</taxon>
        <taxon>Phytophthora</taxon>
    </lineage>
</organism>
<dbReference type="EMBL" id="QXFX01005144">
    <property type="protein sequence ID" value="KAE9061617.1"/>
    <property type="molecule type" value="Genomic_DNA"/>
</dbReference>
<evidence type="ECO:0000313" key="2">
    <source>
        <dbReference type="EMBL" id="KAE9263807.1"/>
    </source>
</evidence>
<dbReference type="AlphaFoldDB" id="A0A6A4ATU1"/>
<dbReference type="EMBL" id="QXGE01007198">
    <property type="protein sequence ID" value="KAE9263807.1"/>
    <property type="molecule type" value="Genomic_DNA"/>
</dbReference>
<dbReference type="Proteomes" id="UP000437068">
    <property type="component" value="Unassembled WGS sequence"/>
</dbReference>
<evidence type="ECO:0000313" key="1">
    <source>
        <dbReference type="EMBL" id="KAE9061617.1"/>
    </source>
</evidence>
<evidence type="ECO:0000313" key="4">
    <source>
        <dbReference type="Proteomes" id="UP000488956"/>
    </source>
</evidence>
<gene>
    <name evidence="2" type="ORF">PF001_g31534</name>
    <name evidence="1" type="ORF">PF010_g29752</name>
</gene>
<evidence type="ECO:0000313" key="3">
    <source>
        <dbReference type="Proteomes" id="UP000437068"/>
    </source>
</evidence>
<sequence length="110" mass="11602">MSTSALFDTPSAFEPVDSTPAFASVELPSIFAPVDSTLALASIDSPLVFSPPVFATIASPPVFATADPPLAFITTSSPRRRLPSTGSSVSPPSLRPLFPWFPQPALFLLR</sequence>
<name>A0A6A4ATU1_9STRA</name>
<proteinExistence type="predicted"/>